<organism evidence="2 3">
    <name type="scientific">Polyplax serrata</name>
    <name type="common">Common mouse louse</name>
    <dbReference type="NCBI Taxonomy" id="468196"/>
    <lineage>
        <taxon>Eukaryota</taxon>
        <taxon>Metazoa</taxon>
        <taxon>Ecdysozoa</taxon>
        <taxon>Arthropoda</taxon>
        <taxon>Hexapoda</taxon>
        <taxon>Insecta</taxon>
        <taxon>Pterygota</taxon>
        <taxon>Neoptera</taxon>
        <taxon>Paraneoptera</taxon>
        <taxon>Psocodea</taxon>
        <taxon>Troctomorpha</taxon>
        <taxon>Phthiraptera</taxon>
        <taxon>Anoplura</taxon>
        <taxon>Polyplacidae</taxon>
        <taxon>Polyplax</taxon>
    </lineage>
</organism>
<dbReference type="AlphaFoldDB" id="A0AAN8S5Q5"/>
<feature type="region of interest" description="Disordered" evidence="1">
    <location>
        <begin position="15"/>
        <end position="45"/>
    </location>
</feature>
<name>A0AAN8S5Q5_POLSC</name>
<comment type="caution">
    <text evidence="2">The sequence shown here is derived from an EMBL/GenBank/DDBJ whole genome shotgun (WGS) entry which is preliminary data.</text>
</comment>
<accession>A0AAN8S5Q5</accession>
<gene>
    <name evidence="2" type="ORF">RUM43_002051</name>
</gene>
<protein>
    <submittedName>
        <fullName evidence="2">Uncharacterized protein</fullName>
    </submittedName>
</protein>
<evidence type="ECO:0000313" key="3">
    <source>
        <dbReference type="Proteomes" id="UP001372834"/>
    </source>
</evidence>
<sequence length="76" mass="8939">MARYVEWDKKEESKEHMRKTKAAAAAAGEERQRLENGFDQSNKDKSKENFHQFKVYGKAFGYLLIVYEQTSECPFN</sequence>
<reference evidence="2 3" key="1">
    <citation type="submission" date="2023-10" db="EMBL/GenBank/DDBJ databases">
        <title>Genomes of two closely related lineages of the louse Polyplax serrata with different host specificities.</title>
        <authorList>
            <person name="Martinu J."/>
            <person name="Tarabai H."/>
            <person name="Stefka J."/>
            <person name="Hypsa V."/>
        </authorList>
    </citation>
    <scope>NUCLEOTIDE SEQUENCE [LARGE SCALE GENOMIC DNA]</scope>
    <source>
        <strain evidence="2">HR10_N</strain>
    </source>
</reference>
<dbReference type="EMBL" id="JAWJWE010000036">
    <property type="protein sequence ID" value="KAK6628239.1"/>
    <property type="molecule type" value="Genomic_DNA"/>
</dbReference>
<evidence type="ECO:0000313" key="2">
    <source>
        <dbReference type="EMBL" id="KAK6628239.1"/>
    </source>
</evidence>
<dbReference type="Proteomes" id="UP001372834">
    <property type="component" value="Unassembled WGS sequence"/>
</dbReference>
<evidence type="ECO:0000256" key="1">
    <source>
        <dbReference type="SAM" id="MobiDB-lite"/>
    </source>
</evidence>
<feature type="compositionally biased region" description="Basic and acidic residues" evidence="1">
    <location>
        <begin position="28"/>
        <end position="45"/>
    </location>
</feature>
<proteinExistence type="predicted"/>